<proteinExistence type="predicted"/>
<name>A0A8H7KA82_BIOOC</name>
<evidence type="ECO:0000313" key="2">
    <source>
        <dbReference type="EMBL" id="KAF9743414.1"/>
    </source>
</evidence>
<gene>
    <name evidence="2" type="ORF">IM811_006505</name>
</gene>
<sequence>MNPSTIGRVPLLLFLPLEIRYEIYRWVVDCVIVPPASPALEQESRQVLQYRNYLSSACLPFPVPERGKGFHTRGAWYRQINPAMSLLQVNQQVNAEVTRFLQHLRITDYSVDILYVRGLGVFPTWSVPALPKSPYINSVHAILRTSDVPAALPDHSRDESGLGPGWNCSPGWKRNNVFLTYLEGLLSTLFNRGPGFLDRSLSHLEDDERVAPRYVFNHIIINVVSPTNPSSQNNTLGSNDEPKAIRGRLIQPKGKGKDEDPLTPEHRLATVMIWLLEKILGPEAYLPHIGMMVYEQIIGSFNFMVNGKEVYTIDVEERLQQWRAGRLAKEHPAKVQEYQEWKHWVDGRRARMHEGLDLDNTKPAPIDLWGGLWNRQFAAY</sequence>
<reference evidence="2" key="1">
    <citation type="submission" date="2020-10" db="EMBL/GenBank/DDBJ databases">
        <title>High-Quality Genome Resource of Clonostachys rosea strain S41 by Oxford Nanopore Long-Read Sequencing.</title>
        <authorList>
            <person name="Wang H."/>
        </authorList>
    </citation>
    <scope>NUCLEOTIDE SEQUENCE</scope>
    <source>
        <strain evidence="2">S41</strain>
    </source>
</reference>
<feature type="region of interest" description="Disordered" evidence="1">
    <location>
        <begin position="229"/>
        <end position="262"/>
    </location>
</feature>
<organism evidence="2 3">
    <name type="scientific">Bionectria ochroleuca</name>
    <name type="common">Gliocladium roseum</name>
    <dbReference type="NCBI Taxonomy" id="29856"/>
    <lineage>
        <taxon>Eukaryota</taxon>
        <taxon>Fungi</taxon>
        <taxon>Dikarya</taxon>
        <taxon>Ascomycota</taxon>
        <taxon>Pezizomycotina</taxon>
        <taxon>Sordariomycetes</taxon>
        <taxon>Hypocreomycetidae</taxon>
        <taxon>Hypocreales</taxon>
        <taxon>Bionectriaceae</taxon>
        <taxon>Clonostachys</taxon>
    </lineage>
</organism>
<evidence type="ECO:0000313" key="3">
    <source>
        <dbReference type="Proteomes" id="UP000616885"/>
    </source>
</evidence>
<feature type="compositionally biased region" description="Polar residues" evidence="1">
    <location>
        <begin position="229"/>
        <end position="238"/>
    </location>
</feature>
<protein>
    <submittedName>
        <fullName evidence="2">Uncharacterized protein</fullName>
    </submittedName>
</protein>
<evidence type="ECO:0000256" key="1">
    <source>
        <dbReference type="SAM" id="MobiDB-lite"/>
    </source>
</evidence>
<dbReference type="AlphaFoldDB" id="A0A8H7KA82"/>
<dbReference type="EMBL" id="JADCTT010000017">
    <property type="protein sequence ID" value="KAF9743414.1"/>
    <property type="molecule type" value="Genomic_DNA"/>
</dbReference>
<accession>A0A8H7KA82</accession>
<comment type="caution">
    <text evidence="2">The sequence shown here is derived from an EMBL/GenBank/DDBJ whole genome shotgun (WGS) entry which is preliminary data.</text>
</comment>
<dbReference type="Proteomes" id="UP000616885">
    <property type="component" value="Unassembled WGS sequence"/>
</dbReference>